<evidence type="ECO:0000313" key="2">
    <source>
        <dbReference type="Proteomes" id="UP001386955"/>
    </source>
</evidence>
<evidence type="ECO:0000313" key="1">
    <source>
        <dbReference type="EMBL" id="KAK7404943.1"/>
    </source>
</evidence>
<protein>
    <submittedName>
        <fullName evidence="1">Uncharacterized protein</fullName>
    </submittedName>
</protein>
<dbReference type="AlphaFoldDB" id="A0AAN9T0R8"/>
<sequence length="84" mass="9238">MGGGVSWNVDVHIHNASDEGSNLKRERNGKGCKIWLVQKVGAGKLNRGFQIPVIESTDFVPSEPAKHDNFLSILHHNNAQILIP</sequence>
<dbReference type="EMBL" id="JAYMYS010000002">
    <property type="protein sequence ID" value="KAK7404943.1"/>
    <property type="molecule type" value="Genomic_DNA"/>
</dbReference>
<gene>
    <name evidence="1" type="ORF">VNO78_06010</name>
</gene>
<organism evidence="1 2">
    <name type="scientific">Psophocarpus tetragonolobus</name>
    <name type="common">Winged bean</name>
    <name type="synonym">Dolichos tetragonolobus</name>
    <dbReference type="NCBI Taxonomy" id="3891"/>
    <lineage>
        <taxon>Eukaryota</taxon>
        <taxon>Viridiplantae</taxon>
        <taxon>Streptophyta</taxon>
        <taxon>Embryophyta</taxon>
        <taxon>Tracheophyta</taxon>
        <taxon>Spermatophyta</taxon>
        <taxon>Magnoliopsida</taxon>
        <taxon>eudicotyledons</taxon>
        <taxon>Gunneridae</taxon>
        <taxon>Pentapetalae</taxon>
        <taxon>rosids</taxon>
        <taxon>fabids</taxon>
        <taxon>Fabales</taxon>
        <taxon>Fabaceae</taxon>
        <taxon>Papilionoideae</taxon>
        <taxon>50 kb inversion clade</taxon>
        <taxon>NPAAA clade</taxon>
        <taxon>indigoferoid/millettioid clade</taxon>
        <taxon>Phaseoleae</taxon>
        <taxon>Psophocarpus</taxon>
    </lineage>
</organism>
<proteinExistence type="predicted"/>
<accession>A0AAN9T0R8</accession>
<name>A0AAN9T0R8_PSOTE</name>
<dbReference type="Proteomes" id="UP001386955">
    <property type="component" value="Unassembled WGS sequence"/>
</dbReference>
<comment type="caution">
    <text evidence="1">The sequence shown here is derived from an EMBL/GenBank/DDBJ whole genome shotgun (WGS) entry which is preliminary data.</text>
</comment>
<reference evidence="1 2" key="1">
    <citation type="submission" date="2024-01" db="EMBL/GenBank/DDBJ databases">
        <title>The genomes of 5 underutilized Papilionoideae crops provide insights into root nodulation and disease resistanc.</title>
        <authorList>
            <person name="Jiang F."/>
        </authorList>
    </citation>
    <scope>NUCLEOTIDE SEQUENCE [LARGE SCALE GENOMIC DNA]</scope>
    <source>
        <strain evidence="1">DUOXIRENSHENG_FW03</strain>
        <tissue evidence="1">Leaves</tissue>
    </source>
</reference>
<keyword evidence="2" id="KW-1185">Reference proteome</keyword>